<dbReference type="EMBL" id="JAPQKT010000003">
    <property type="protein sequence ID" value="KAJ5234187.1"/>
    <property type="molecule type" value="Genomic_DNA"/>
</dbReference>
<comment type="subcellular location">
    <subcellularLocation>
        <location evidence="2">Mitochondrion inner membrane</location>
        <topology evidence="2">Single-pass membrane protein</topology>
        <orientation evidence="2">Matrix side</orientation>
    </subcellularLocation>
</comment>
<evidence type="ECO:0000256" key="9">
    <source>
        <dbReference type="ARBA" id="ARBA00022982"/>
    </source>
</evidence>
<dbReference type="AlphaFoldDB" id="A0A9W9TPT0"/>
<gene>
    <name evidence="14" type="ORF">N7469_003355</name>
</gene>
<dbReference type="PANTHER" id="PTHR17098">
    <property type="entry name" value="NADH-UBIQUINONE OXIDOREDUCTASE MWFE SUBUNIT"/>
    <property type="match status" value="1"/>
</dbReference>
<comment type="similarity">
    <text evidence="3">Belongs to the complex I NDUFA1 subunit family.</text>
</comment>
<keyword evidence="9" id="KW-0249">Electron transport</keyword>
<proteinExistence type="inferred from homology"/>
<keyword evidence="11" id="KW-0496">Mitochondrion</keyword>
<sequence length="202" mass="22667">MRSAFPLGPLGSVVAVADSGRANPLWDRADLANRRLPPLALANPLHRVKSTQSSRNSVISSCWILSFCFPLLQILIMPVPFEALLPWGIITAMFGVTGVGLYYTKKLGNDGKKARWNKDLWDRQMMERDLRLTGSWRGQSSNPQAPPGFELSNTWKFTDSSIITTDRKADVLSLKIPTSILLSTFLRVQCFSITLHTFQRNF</sequence>
<keyword evidence="8" id="KW-0999">Mitochondrion inner membrane</keyword>
<keyword evidence="10 13" id="KW-1133">Transmembrane helix</keyword>
<evidence type="ECO:0000313" key="14">
    <source>
        <dbReference type="EMBL" id="KAJ5234187.1"/>
    </source>
</evidence>
<evidence type="ECO:0000256" key="10">
    <source>
        <dbReference type="ARBA" id="ARBA00022989"/>
    </source>
</evidence>
<evidence type="ECO:0000256" key="3">
    <source>
        <dbReference type="ARBA" id="ARBA00009960"/>
    </source>
</evidence>
<evidence type="ECO:0000256" key="11">
    <source>
        <dbReference type="ARBA" id="ARBA00023128"/>
    </source>
</evidence>
<protein>
    <recommendedName>
        <fullName evidence="4">NADH dehydrogenase [ubiquinone] 1 alpha subcomplex subunit 1</fullName>
    </recommendedName>
</protein>
<keyword evidence="7 13" id="KW-0812">Transmembrane</keyword>
<keyword evidence="6" id="KW-0679">Respiratory chain</keyword>
<dbReference type="Proteomes" id="UP001147733">
    <property type="component" value="Unassembled WGS sequence"/>
</dbReference>
<comment type="caution">
    <text evidence="14">The sequence shown here is derived from an EMBL/GenBank/DDBJ whole genome shotgun (WGS) entry which is preliminary data.</text>
</comment>
<dbReference type="GeneID" id="81381442"/>
<organism evidence="14 15">
    <name type="scientific">Penicillium citrinum</name>
    <dbReference type="NCBI Taxonomy" id="5077"/>
    <lineage>
        <taxon>Eukaryota</taxon>
        <taxon>Fungi</taxon>
        <taxon>Dikarya</taxon>
        <taxon>Ascomycota</taxon>
        <taxon>Pezizomycotina</taxon>
        <taxon>Eurotiomycetes</taxon>
        <taxon>Eurotiomycetidae</taxon>
        <taxon>Eurotiales</taxon>
        <taxon>Aspergillaceae</taxon>
        <taxon>Penicillium</taxon>
    </lineage>
</organism>
<dbReference type="InterPro" id="IPR017384">
    <property type="entry name" value="NADH_Ub_cplx-1_asu_su-1"/>
</dbReference>
<evidence type="ECO:0000256" key="7">
    <source>
        <dbReference type="ARBA" id="ARBA00022692"/>
    </source>
</evidence>
<reference evidence="14" key="1">
    <citation type="submission" date="2022-11" db="EMBL/GenBank/DDBJ databases">
        <authorList>
            <person name="Petersen C."/>
        </authorList>
    </citation>
    <scope>NUCLEOTIDE SEQUENCE</scope>
    <source>
        <strain evidence="14">IBT 23319</strain>
    </source>
</reference>
<keyword evidence="12 13" id="KW-0472">Membrane</keyword>
<keyword evidence="15" id="KW-1185">Reference proteome</keyword>
<evidence type="ECO:0000256" key="12">
    <source>
        <dbReference type="ARBA" id="ARBA00023136"/>
    </source>
</evidence>
<evidence type="ECO:0000256" key="8">
    <source>
        <dbReference type="ARBA" id="ARBA00022792"/>
    </source>
</evidence>
<reference evidence="14" key="2">
    <citation type="journal article" date="2023" name="IMA Fungus">
        <title>Comparative genomic study of the Penicillium genus elucidates a diverse pangenome and 15 lateral gene transfer events.</title>
        <authorList>
            <person name="Petersen C."/>
            <person name="Sorensen T."/>
            <person name="Nielsen M.R."/>
            <person name="Sondergaard T.E."/>
            <person name="Sorensen J.L."/>
            <person name="Fitzpatrick D.A."/>
            <person name="Frisvad J.C."/>
            <person name="Nielsen K.L."/>
        </authorList>
    </citation>
    <scope>NUCLEOTIDE SEQUENCE</scope>
    <source>
        <strain evidence="14">IBT 23319</strain>
    </source>
</reference>
<comment type="function">
    <text evidence="1">Accessory subunit of the mitochondrial membrane respiratory chain NADH dehydrogenase (Complex I), that is believed not to be involved in catalysis. Complex I functions in the transfer of electrons from NADH to the respiratory chain. The immediate electron acceptor for the enzyme is believed to be ubiquinone.</text>
</comment>
<dbReference type="OrthoDB" id="1920692at2759"/>
<evidence type="ECO:0000256" key="1">
    <source>
        <dbReference type="ARBA" id="ARBA00003195"/>
    </source>
</evidence>
<evidence type="ECO:0000256" key="13">
    <source>
        <dbReference type="SAM" id="Phobius"/>
    </source>
</evidence>
<accession>A0A9W9TPT0</accession>
<evidence type="ECO:0000256" key="4">
    <source>
        <dbReference type="ARBA" id="ARBA00016392"/>
    </source>
</evidence>
<dbReference type="GO" id="GO:0005743">
    <property type="term" value="C:mitochondrial inner membrane"/>
    <property type="evidence" value="ECO:0007669"/>
    <property type="project" value="UniProtKB-SubCell"/>
</dbReference>
<dbReference type="RefSeq" id="XP_056501687.1">
    <property type="nucleotide sequence ID" value="XM_056642275.1"/>
</dbReference>
<evidence type="ECO:0000256" key="2">
    <source>
        <dbReference type="ARBA" id="ARBA00004298"/>
    </source>
</evidence>
<dbReference type="Pfam" id="PF15879">
    <property type="entry name" value="MWFE"/>
    <property type="match status" value="1"/>
</dbReference>
<dbReference type="PANTHER" id="PTHR17098:SF2">
    <property type="entry name" value="NADH DEHYDROGENASE [UBIQUINONE] 1 ALPHA SUBCOMPLEX SUBUNIT 1"/>
    <property type="match status" value="1"/>
</dbReference>
<evidence type="ECO:0000313" key="15">
    <source>
        <dbReference type="Proteomes" id="UP001147733"/>
    </source>
</evidence>
<evidence type="ECO:0000256" key="6">
    <source>
        <dbReference type="ARBA" id="ARBA00022660"/>
    </source>
</evidence>
<evidence type="ECO:0000256" key="5">
    <source>
        <dbReference type="ARBA" id="ARBA00022448"/>
    </source>
</evidence>
<feature type="transmembrane region" description="Helical" evidence="13">
    <location>
        <begin position="57"/>
        <end position="78"/>
    </location>
</feature>
<feature type="transmembrane region" description="Helical" evidence="13">
    <location>
        <begin position="84"/>
        <end position="103"/>
    </location>
</feature>
<keyword evidence="5" id="KW-0813">Transport</keyword>
<name>A0A9W9TPT0_PENCI</name>